<proteinExistence type="predicted"/>
<evidence type="ECO:0000313" key="2">
    <source>
        <dbReference type="EMBL" id="KAK3363922.1"/>
    </source>
</evidence>
<keyword evidence="3" id="KW-1185">Reference proteome</keyword>
<reference evidence="2" key="2">
    <citation type="submission" date="2023-06" db="EMBL/GenBank/DDBJ databases">
        <authorList>
            <consortium name="Lawrence Berkeley National Laboratory"/>
            <person name="Haridas S."/>
            <person name="Hensen N."/>
            <person name="Bonometti L."/>
            <person name="Westerberg I."/>
            <person name="Brannstrom I.O."/>
            <person name="Guillou S."/>
            <person name="Cros-Aarteil S."/>
            <person name="Calhoun S."/>
            <person name="Kuo A."/>
            <person name="Mondo S."/>
            <person name="Pangilinan J."/>
            <person name="Riley R."/>
            <person name="Labutti K."/>
            <person name="Andreopoulos B."/>
            <person name="Lipzen A."/>
            <person name="Chen C."/>
            <person name="Yanf M."/>
            <person name="Daum C."/>
            <person name="Ng V."/>
            <person name="Clum A."/>
            <person name="Steindorff A."/>
            <person name="Ohm R."/>
            <person name="Martin F."/>
            <person name="Silar P."/>
            <person name="Natvig D."/>
            <person name="Lalanne C."/>
            <person name="Gautier V."/>
            <person name="Ament-Velasquez S.L."/>
            <person name="Kruys A."/>
            <person name="Hutchinson M.I."/>
            <person name="Powell A.J."/>
            <person name="Barry K."/>
            <person name="Miller A.N."/>
            <person name="Grigoriev I.V."/>
            <person name="Debuchy R."/>
            <person name="Gladieux P."/>
            <person name="Thoren M.H."/>
            <person name="Johannesson H."/>
        </authorList>
    </citation>
    <scope>NUCLEOTIDE SEQUENCE</scope>
    <source>
        <strain evidence="2">CBS 955.72</strain>
    </source>
</reference>
<sequence length="125" mass="14484">MSTRTKTCSRAKTRTHGDAMIKRAERRGLTTDHSKVSPHTVHRKLRPKSKVEYAQDLEVWHSPSDPSDMQVIKHFAKAMALGTISKLNEDNKLPTTNSLQGKMHRFYNTWERHYNLTISLDVKRL</sequence>
<accession>A0AAJ0HVZ3</accession>
<protein>
    <submittedName>
        <fullName evidence="2">Uncharacterized protein</fullName>
    </submittedName>
</protein>
<reference evidence="2" key="1">
    <citation type="journal article" date="2023" name="Mol. Phylogenet. Evol.">
        <title>Genome-scale phylogeny and comparative genomics of the fungal order Sordariales.</title>
        <authorList>
            <person name="Hensen N."/>
            <person name="Bonometti L."/>
            <person name="Westerberg I."/>
            <person name="Brannstrom I.O."/>
            <person name="Guillou S."/>
            <person name="Cros-Aarteil S."/>
            <person name="Calhoun S."/>
            <person name="Haridas S."/>
            <person name="Kuo A."/>
            <person name="Mondo S."/>
            <person name="Pangilinan J."/>
            <person name="Riley R."/>
            <person name="LaButti K."/>
            <person name="Andreopoulos B."/>
            <person name="Lipzen A."/>
            <person name="Chen C."/>
            <person name="Yan M."/>
            <person name="Daum C."/>
            <person name="Ng V."/>
            <person name="Clum A."/>
            <person name="Steindorff A."/>
            <person name="Ohm R.A."/>
            <person name="Martin F."/>
            <person name="Silar P."/>
            <person name="Natvig D.O."/>
            <person name="Lalanne C."/>
            <person name="Gautier V."/>
            <person name="Ament-Velasquez S.L."/>
            <person name="Kruys A."/>
            <person name="Hutchinson M.I."/>
            <person name="Powell A.J."/>
            <person name="Barry K."/>
            <person name="Miller A.N."/>
            <person name="Grigoriev I.V."/>
            <person name="Debuchy R."/>
            <person name="Gladieux P."/>
            <person name="Hiltunen Thoren M."/>
            <person name="Johannesson H."/>
        </authorList>
    </citation>
    <scope>NUCLEOTIDE SEQUENCE</scope>
    <source>
        <strain evidence="2">CBS 955.72</strain>
    </source>
</reference>
<feature type="region of interest" description="Disordered" evidence="1">
    <location>
        <begin position="21"/>
        <end position="45"/>
    </location>
</feature>
<evidence type="ECO:0000256" key="1">
    <source>
        <dbReference type="SAM" id="MobiDB-lite"/>
    </source>
</evidence>
<evidence type="ECO:0000313" key="3">
    <source>
        <dbReference type="Proteomes" id="UP001275084"/>
    </source>
</evidence>
<comment type="caution">
    <text evidence="2">The sequence shown here is derived from an EMBL/GenBank/DDBJ whole genome shotgun (WGS) entry which is preliminary data.</text>
</comment>
<gene>
    <name evidence="2" type="ORF">B0T25DRAFT_513798</name>
</gene>
<organism evidence="2 3">
    <name type="scientific">Lasiosphaeria hispida</name>
    <dbReference type="NCBI Taxonomy" id="260671"/>
    <lineage>
        <taxon>Eukaryota</taxon>
        <taxon>Fungi</taxon>
        <taxon>Dikarya</taxon>
        <taxon>Ascomycota</taxon>
        <taxon>Pezizomycotina</taxon>
        <taxon>Sordariomycetes</taxon>
        <taxon>Sordariomycetidae</taxon>
        <taxon>Sordariales</taxon>
        <taxon>Lasiosphaeriaceae</taxon>
        <taxon>Lasiosphaeria</taxon>
    </lineage>
</organism>
<feature type="compositionally biased region" description="Basic and acidic residues" evidence="1">
    <location>
        <begin position="21"/>
        <end position="35"/>
    </location>
</feature>
<name>A0AAJ0HVZ3_9PEZI</name>
<dbReference type="EMBL" id="JAUIQD010000001">
    <property type="protein sequence ID" value="KAK3363922.1"/>
    <property type="molecule type" value="Genomic_DNA"/>
</dbReference>
<dbReference type="Proteomes" id="UP001275084">
    <property type="component" value="Unassembled WGS sequence"/>
</dbReference>
<dbReference type="AlphaFoldDB" id="A0AAJ0HVZ3"/>